<dbReference type="AlphaFoldDB" id="A0A385SUN2"/>
<dbReference type="InterPro" id="IPR025375">
    <property type="entry name" value="DUF4365"/>
</dbReference>
<name>A0A385SUN2_9BACT</name>
<reference evidence="3" key="1">
    <citation type="submission" date="2018-09" db="EMBL/GenBank/DDBJ databases">
        <title>Chryseolinea sp. KIS68-18 isolated from soil.</title>
        <authorList>
            <person name="Weon H.-Y."/>
            <person name="Kwon S.-W."/>
            <person name="Lee S.A."/>
        </authorList>
    </citation>
    <scope>NUCLEOTIDE SEQUENCE [LARGE SCALE GENOMIC DNA]</scope>
    <source>
        <strain evidence="3">KIS68-18</strain>
    </source>
</reference>
<feature type="domain" description="DUF4365" evidence="1">
    <location>
        <begin position="87"/>
        <end position="246"/>
    </location>
</feature>
<dbReference type="OrthoDB" id="516854at2"/>
<accession>A0A385SUN2</accession>
<dbReference type="EMBL" id="CP032382">
    <property type="protein sequence ID" value="AYB34011.1"/>
    <property type="molecule type" value="Genomic_DNA"/>
</dbReference>
<evidence type="ECO:0000259" key="1">
    <source>
        <dbReference type="Pfam" id="PF14280"/>
    </source>
</evidence>
<protein>
    <submittedName>
        <fullName evidence="2">DUF4365 domain-containing protein</fullName>
    </submittedName>
</protein>
<proteinExistence type="predicted"/>
<sequence length="252" mass="29032">MERFKSTIQGLALVITIPISVSFGGSNAVKISFAYFTILAWVSENATIPVQKSFLQALSFFRYSQFFFNFISFFSPLTSMTEEQIKEALSNNYIGTLASVEGFKLTKATDTGGVDYSVSRDLVVTNAFGEKRYIQAGNYIDIQLKSTTTKRIIESVDTIQFDLEAKSYNDLIMRRDHGAAPLILVVFILPQATHDWVEVDEMNLMLRHRAYWYRPAQEERETSNRSSIRITISKQNRFLRDTWPKLYEQFFK</sequence>
<dbReference type="RefSeq" id="WP_119757237.1">
    <property type="nucleotide sequence ID" value="NZ_CP032382.1"/>
</dbReference>
<keyword evidence="3" id="KW-1185">Reference proteome</keyword>
<gene>
    <name evidence="2" type="ORF">D4L85_27045</name>
</gene>
<evidence type="ECO:0000313" key="3">
    <source>
        <dbReference type="Proteomes" id="UP000266183"/>
    </source>
</evidence>
<dbReference type="Pfam" id="PF14280">
    <property type="entry name" value="DUF4365"/>
    <property type="match status" value="1"/>
</dbReference>
<dbReference type="KEGG" id="chk:D4L85_27045"/>
<dbReference type="Proteomes" id="UP000266183">
    <property type="component" value="Chromosome"/>
</dbReference>
<organism evidence="2 3">
    <name type="scientific">Chryseolinea soli</name>
    <dbReference type="NCBI Taxonomy" id="2321403"/>
    <lineage>
        <taxon>Bacteria</taxon>
        <taxon>Pseudomonadati</taxon>
        <taxon>Bacteroidota</taxon>
        <taxon>Cytophagia</taxon>
        <taxon>Cytophagales</taxon>
        <taxon>Fulvivirgaceae</taxon>
        <taxon>Chryseolinea</taxon>
    </lineage>
</organism>
<evidence type="ECO:0000313" key="2">
    <source>
        <dbReference type="EMBL" id="AYB34011.1"/>
    </source>
</evidence>